<name>A0A151ZCZ7_TIELA</name>
<dbReference type="OMA" id="TSKWHET"/>
<comment type="catalytic activity">
    <reaction evidence="10">
        <text>RNA(n) + a ribonucleoside 5'-triphosphate = RNA(n+1) + diphosphate</text>
        <dbReference type="Rhea" id="RHEA:21248"/>
        <dbReference type="Rhea" id="RHEA-COMP:14527"/>
        <dbReference type="Rhea" id="RHEA-COMP:17342"/>
        <dbReference type="ChEBI" id="CHEBI:33019"/>
        <dbReference type="ChEBI" id="CHEBI:61557"/>
        <dbReference type="ChEBI" id="CHEBI:140395"/>
        <dbReference type="EC" id="2.7.7.48"/>
    </reaction>
</comment>
<evidence type="ECO:0000313" key="13">
    <source>
        <dbReference type="EMBL" id="KYQ91823.1"/>
    </source>
</evidence>
<keyword evidence="3 13" id="KW-0696">RNA-directed RNA polymerase</keyword>
<evidence type="ECO:0000256" key="4">
    <source>
        <dbReference type="ARBA" id="ARBA00022679"/>
    </source>
</evidence>
<dbReference type="PANTHER" id="PTHR23079:SF55">
    <property type="entry name" value="RNA-DIRECTED RNA POLYMERASE"/>
    <property type="match status" value="1"/>
</dbReference>
<dbReference type="Pfam" id="PF00271">
    <property type="entry name" value="Helicase_C"/>
    <property type="match status" value="1"/>
</dbReference>
<dbReference type="EC" id="2.7.7.48" evidence="2"/>
<dbReference type="GO" id="GO:0005524">
    <property type="term" value="F:ATP binding"/>
    <property type="evidence" value="ECO:0007669"/>
    <property type="project" value="UniProtKB-KW"/>
</dbReference>
<feature type="domain" description="Helicase C-terminal" evidence="12">
    <location>
        <begin position="395"/>
        <end position="551"/>
    </location>
</feature>
<dbReference type="InterPro" id="IPR027417">
    <property type="entry name" value="P-loop_NTPase"/>
</dbReference>
<dbReference type="GO" id="GO:0030422">
    <property type="term" value="P:siRNA processing"/>
    <property type="evidence" value="ECO:0007669"/>
    <property type="project" value="TreeGrafter"/>
</dbReference>
<evidence type="ECO:0000256" key="6">
    <source>
        <dbReference type="ARBA" id="ARBA00022741"/>
    </source>
</evidence>
<keyword evidence="5" id="KW-0548">Nucleotidyltransferase</keyword>
<evidence type="ECO:0000256" key="2">
    <source>
        <dbReference type="ARBA" id="ARBA00012494"/>
    </source>
</evidence>
<evidence type="ECO:0000256" key="10">
    <source>
        <dbReference type="ARBA" id="ARBA00048744"/>
    </source>
</evidence>
<dbReference type="PROSITE" id="PS51194">
    <property type="entry name" value="HELICASE_CTER"/>
    <property type="match status" value="1"/>
</dbReference>
<keyword evidence="14" id="KW-1185">Reference proteome</keyword>
<evidence type="ECO:0000313" key="14">
    <source>
        <dbReference type="Proteomes" id="UP000076078"/>
    </source>
</evidence>
<dbReference type="GO" id="GO:0031380">
    <property type="term" value="C:nuclear RNA-directed RNA polymerase complex"/>
    <property type="evidence" value="ECO:0007669"/>
    <property type="project" value="TreeGrafter"/>
</dbReference>
<evidence type="ECO:0000259" key="12">
    <source>
        <dbReference type="PROSITE" id="PS51194"/>
    </source>
</evidence>
<evidence type="ECO:0000256" key="3">
    <source>
        <dbReference type="ARBA" id="ARBA00022484"/>
    </source>
</evidence>
<protein>
    <recommendedName>
        <fullName evidence="2">RNA-directed RNA polymerase</fullName>
        <ecNumber evidence="2">2.7.7.48</ecNumber>
    </recommendedName>
</protein>
<dbReference type="STRING" id="361077.A0A151ZCZ7"/>
<dbReference type="Gene3D" id="3.40.50.300">
    <property type="entry name" value="P-loop containing nucleotide triphosphate hydrolases"/>
    <property type="match status" value="2"/>
</dbReference>
<dbReference type="GO" id="GO:0003968">
    <property type="term" value="F:RNA-directed RNA polymerase activity"/>
    <property type="evidence" value="ECO:0007669"/>
    <property type="project" value="UniProtKB-KW"/>
</dbReference>
<dbReference type="Pfam" id="PF05183">
    <property type="entry name" value="RdRP"/>
    <property type="match status" value="1"/>
</dbReference>
<dbReference type="OrthoDB" id="6513042at2759"/>
<keyword evidence="7" id="KW-0067">ATP-binding</keyword>
<keyword evidence="4" id="KW-0808">Transferase</keyword>
<dbReference type="Pfam" id="PF00270">
    <property type="entry name" value="DEAD"/>
    <property type="match status" value="1"/>
</dbReference>
<dbReference type="InterPro" id="IPR007855">
    <property type="entry name" value="RDRP"/>
</dbReference>
<dbReference type="PROSITE" id="PS51192">
    <property type="entry name" value="HELICASE_ATP_BIND_1"/>
    <property type="match status" value="1"/>
</dbReference>
<dbReference type="PANTHER" id="PTHR23079">
    <property type="entry name" value="RNA-DEPENDENT RNA POLYMERASE"/>
    <property type="match status" value="1"/>
</dbReference>
<evidence type="ECO:0000259" key="11">
    <source>
        <dbReference type="PROSITE" id="PS51192"/>
    </source>
</evidence>
<dbReference type="InterPro" id="IPR014001">
    <property type="entry name" value="Helicase_ATP-bd"/>
</dbReference>
<dbReference type="Proteomes" id="UP000076078">
    <property type="component" value="Unassembled WGS sequence"/>
</dbReference>
<evidence type="ECO:0000256" key="7">
    <source>
        <dbReference type="ARBA" id="ARBA00022840"/>
    </source>
</evidence>
<keyword evidence="8" id="KW-0694">RNA-binding</keyword>
<dbReference type="SUPFAM" id="SSF52540">
    <property type="entry name" value="P-loop containing nucleoside triphosphate hydrolases"/>
    <property type="match status" value="1"/>
</dbReference>
<dbReference type="GO" id="GO:0003723">
    <property type="term" value="F:RNA binding"/>
    <property type="evidence" value="ECO:0007669"/>
    <property type="project" value="UniProtKB-KW"/>
</dbReference>
<comment type="caution">
    <text evidence="13">The sequence shown here is derived from an EMBL/GenBank/DDBJ whole genome shotgun (WGS) entry which is preliminary data.</text>
</comment>
<evidence type="ECO:0000256" key="5">
    <source>
        <dbReference type="ARBA" id="ARBA00022695"/>
    </source>
</evidence>
<dbReference type="InterPro" id="IPR001650">
    <property type="entry name" value="Helicase_C-like"/>
</dbReference>
<sequence length="2055" mass="238827">MTDVKFYQDTRTPGANDEVPKVSVEPYEYQIESYKHCVSNNTLLVLSTGMGKTLISILTLIQFRKYNGLYNDNDDKNEKKYQKRVGLFLVDRIPLVVQQAEAIETIGKPYGLKTCSCYGEINIDSKREEIVKKDYDVLVATAQTVVNLLANKKLQIEDFYIVVFDEVHHAVDDHPFVKIMQFVEKLDYNFRPRILGMSASLCSENTVQLNIDRIRKIENRMNSSVFRPTLLVGGDNFTVKHEIKSFKTSSQEQTFQYQVNNYFSVLVKQFLDMVNGYSDIDLDDINNHNRYLFGLRKLKKYLLKTINNEKKELYMRIFDLIMDVYEIFNVLFVEGVQKAVIQLYNILIESSLIEIYYILQKELHFNTTEDPHLAKNSSRFNAFLEVFNGFLHEFKTKNVMERFRSIVFVQTRFCSERLLSLVKNNPTLSAFNPHLFVGHGGEGGMETKEQQDTIQKFKNGDIKLLIATNVLEEGLDIKDCNLVISYDGISSLKSLIQRRGRARSHVHSKFIILANERESVDTANILNLETVMVNSIIHVMKKRQIEKENLALMVNWKELIGYTSDPSIFYLSFFHLKDSDVEDIESIIYAMSSYSTVTIQKTVTPGQDEPFLKYCHVFAIKYIGDEDLDEEQMIKEVLREVTRYNWWVRVPSHLVSQAKLKSPNTSETSLSLKSNSNMTTTKNGMRIYGLKFHCILAKWQFGNFYEPTVFVSNNSLNSDLHNELRFYICKRELQVHYRNYIFFMSYDDLHPYCVINQNDTDRIKIFEFYLFLHRPGKITRQKDPQKPPTIRSVPPVNMSYYGDSFAYKFTLVNYGLDEQKYASTIKEIKSKLVKYGFELFYGNIQQSTIEPPKLDFSGIKHRDALYLFKCLETQKSFGRPIYFQNFVGKIQQMLKDRKDTQVEFILQEALNTKTLFYDLYKLFEEKEEELKLNTISKYPQKPNYILTRVVVVTPSRMIFKQPTFTQSNRVLRSFDPTRFLLFHFQDEQFKKVAYLGDDVKNYLEKIITETGITVCGDTYKFLGGSNSLMKNVGAWLYNEKDTTRITSIAGIREWMGDIPKHPRKFLRSQAILFSSTTPTGQVIPASYLIEEIKDSNTRPEFTEGCGTIGRELAQTINSNFGYPPNTCSYQIRFGGYKGVVSIDPKPERNNALFLRASMKKFDTSAHKSEHRTLEIISISTARTCNLSKPLISLLSGIGTPDSYFLDLFHETLTKMTLPLNDTKVALKQLSEYFPELTEYELVNDNYLRRIQSLLYKLNLGNLQSRFNMELKDSRNLLGIADETETLPPGTVFIQITEKQPGEDRIIKKVITGIVGVTRNPATHPGDIRFLKAVQNKKLEELYMDVIVFSVQGKIPSFKQSSGGDLDGDRYFVFYDQKLLESCKEHEPSTNDDPEIPIEPHYIDICSSNILGKQFCSNLTKGFIGDLSNALLAAWDFYGVEHHYCNLLSKQCFIEVDFPKHGINGQVPTVVANQLKTRGYPHFMKKGSETKTYYQSDKVLGVMYDQCSQLSWIGDQIPEIEINKDLIIVGHEKYLKDAKVQYSIYKSRVGNLLHRSNAKSEEELTIGFFENPLVNLTHTSDAKKDIIHQFENIRKECSQIFLLEFNENEGSEELTLAKHHKEIEQKISAWYSVAYSDKDDKRTLSFYWNVKNYQKKKDNSQELSKWKHLLTSSIIDLYKSNLKKLEPIYKTRLLIIEEIKRHIQSQPFFNNVEFQLQMTGSTPLLLFDPESKSDLKLCILDSDNSAFISKNKNQLINQLHHSLMGFMEEIRTKENVILGKYKSTKISISTNIDSLKTTVMHQNYMIKYPFLMVFLSLILNWGRDSYLVYSHCKHLQFERQQKIKKRTKSDSLTYLESDHLISLTMKYCIDKGLIKELLIPKETMTNKPWIHFENLSQQCLESDYFNIDNQDLSESDLLGSKLLEFFNFYNKHLLDVLWKKNQNSPNNFAEFVQTENRASYLFFQETFLVAYHSLSHSKDYRKFLENCTSMKSTHIKIRLKTKFLERYDLIKRELDNILHFTHEVMPSLTKPNTIVLKGSQRSISEASDIIRNILNK</sequence>
<dbReference type="FunCoup" id="A0A151ZCZ7">
    <property type="interactions" value="1"/>
</dbReference>
<organism evidence="13 14">
    <name type="scientific">Tieghemostelium lacteum</name>
    <name type="common">Slime mold</name>
    <name type="synonym">Dictyostelium lacteum</name>
    <dbReference type="NCBI Taxonomy" id="361077"/>
    <lineage>
        <taxon>Eukaryota</taxon>
        <taxon>Amoebozoa</taxon>
        <taxon>Evosea</taxon>
        <taxon>Eumycetozoa</taxon>
        <taxon>Dictyostelia</taxon>
        <taxon>Dictyosteliales</taxon>
        <taxon>Raperosteliaceae</taxon>
        <taxon>Tieghemostelium</taxon>
    </lineage>
</organism>
<dbReference type="EMBL" id="LODT01000034">
    <property type="protein sequence ID" value="KYQ91823.1"/>
    <property type="molecule type" value="Genomic_DNA"/>
</dbReference>
<dbReference type="InterPro" id="IPR058752">
    <property type="entry name" value="RDRP_C_head"/>
</dbReference>
<evidence type="ECO:0000256" key="8">
    <source>
        <dbReference type="ARBA" id="ARBA00022884"/>
    </source>
</evidence>
<dbReference type="SMART" id="SM00490">
    <property type="entry name" value="HELICc"/>
    <property type="match status" value="1"/>
</dbReference>
<dbReference type="InterPro" id="IPR057596">
    <property type="entry name" value="RDRP_core"/>
</dbReference>
<keyword evidence="9" id="KW-0943">RNA-mediated gene silencing</keyword>
<evidence type="ECO:0000256" key="1">
    <source>
        <dbReference type="ARBA" id="ARBA00005762"/>
    </source>
</evidence>
<comment type="similarity">
    <text evidence="1">Belongs to the RdRP family.</text>
</comment>
<dbReference type="InterPro" id="IPR011545">
    <property type="entry name" value="DEAD/DEAH_box_helicase_dom"/>
</dbReference>
<proteinExistence type="inferred from homology"/>
<gene>
    <name evidence="13" type="ORF">DLAC_07621</name>
</gene>
<dbReference type="InParanoid" id="A0A151ZCZ7"/>
<dbReference type="SMART" id="SM00487">
    <property type="entry name" value="DEXDc"/>
    <property type="match status" value="1"/>
</dbReference>
<keyword evidence="6" id="KW-0547">Nucleotide-binding</keyword>
<feature type="domain" description="Helicase ATP-binding" evidence="11">
    <location>
        <begin position="33"/>
        <end position="219"/>
    </location>
</feature>
<reference evidence="13 14" key="1">
    <citation type="submission" date="2015-12" db="EMBL/GenBank/DDBJ databases">
        <title>Dictyostelia acquired genes for synthesis and detection of signals that induce cell-type specialization by lateral gene transfer from prokaryotes.</title>
        <authorList>
            <person name="Gloeckner G."/>
            <person name="Schaap P."/>
        </authorList>
    </citation>
    <scope>NUCLEOTIDE SEQUENCE [LARGE SCALE GENOMIC DNA]</scope>
    <source>
        <strain evidence="13 14">TK</strain>
    </source>
</reference>
<accession>A0A151ZCZ7</accession>
<evidence type="ECO:0000256" key="9">
    <source>
        <dbReference type="ARBA" id="ARBA00023158"/>
    </source>
</evidence>
<dbReference type="Pfam" id="PF26253">
    <property type="entry name" value="RdRP_head"/>
    <property type="match status" value="1"/>
</dbReference>